<evidence type="ECO:0000256" key="3">
    <source>
        <dbReference type="ARBA" id="ARBA00023125"/>
    </source>
</evidence>
<reference evidence="6 7" key="1">
    <citation type="submission" date="2018-03" db="EMBL/GenBank/DDBJ databases">
        <title>Genomic Encyclopedia of Archaeal and Bacterial Type Strains, Phase II (KMG-II): from individual species to whole genera.</title>
        <authorList>
            <person name="Goeker M."/>
        </authorList>
    </citation>
    <scope>NUCLEOTIDE SEQUENCE [LARGE SCALE GENOMIC DNA]</scope>
    <source>
        <strain evidence="6 7">DSM 101533</strain>
    </source>
</reference>
<dbReference type="PROSITE" id="PS50931">
    <property type="entry name" value="HTH_LYSR"/>
    <property type="match status" value="2"/>
</dbReference>
<keyword evidence="2" id="KW-0805">Transcription regulation</keyword>
<evidence type="ECO:0000259" key="5">
    <source>
        <dbReference type="PROSITE" id="PS50931"/>
    </source>
</evidence>
<dbReference type="InterPro" id="IPR000847">
    <property type="entry name" value="LysR_HTH_N"/>
</dbReference>
<dbReference type="Gene3D" id="3.40.190.10">
    <property type="entry name" value="Periplasmic binding protein-like II"/>
    <property type="match status" value="2"/>
</dbReference>
<dbReference type="SUPFAM" id="SSF46785">
    <property type="entry name" value="Winged helix' DNA-binding domain"/>
    <property type="match status" value="2"/>
</dbReference>
<proteinExistence type="inferred from homology"/>
<dbReference type="Pfam" id="PF00126">
    <property type="entry name" value="HTH_1"/>
    <property type="match status" value="2"/>
</dbReference>
<dbReference type="PRINTS" id="PR00039">
    <property type="entry name" value="HTHLYSR"/>
</dbReference>
<feature type="domain" description="HTH lysR-type" evidence="5">
    <location>
        <begin position="1"/>
        <end position="32"/>
    </location>
</feature>
<feature type="domain" description="HTH lysR-type" evidence="5">
    <location>
        <begin position="68"/>
        <end position="121"/>
    </location>
</feature>
<dbReference type="GO" id="GO:0003700">
    <property type="term" value="F:DNA-binding transcription factor activity"/>
    <property type="evidence" value="ECO:0007669"/>
    <property type="project" value="InterPro"/>
</dbReference>
<dbReference type="Pfam" id="PF03466">
    <property type="entry name" value="LysR_substrate"/>
    <property type="match status" value="1"/>
</dbReference>
<evidence type="ECO:0000256" key="1">
    <source>
        <dbReference type="ARBA" id="ARBA00009437"/>
    </source>
</evidence>
<protein>
    <submittedName>
        <fullName evidence="6">DNA-binding transcriptional LysR family regulator</fullName>
    </submittedName>
</protein>
<dbReference type="SUPFAM" id="SSF53850">
    <property type="entry name" value="Periplasmic binding protein-like II"/>
    <property type="match status" value="1"/>
</dbReference>
<evidence type="ECO:0000256" key="2">
    <source>
        <dbReference type="ARBA" id="ARBA00023015"/>
    </source>
</evidence>
<comment type="similarity">
    <text evidence="1">Belongs to the LysR transcriptional regulatory family.</text>
</comment>
<dbReference type="InterPro" id="IPR036390">
    <property type="entry name" value="WH_DNA-bd_sf"/>
</dbReference>
<dbReference type="InterPro" id="IPR005119">
    <property type="entry name" value="LysR_subst-bd"/>
</dbReference>
<evidence type="ECO:0000256" key="4">
    <source>
        <dbReference type="ARBA" id="ARBA00023163"/>
    </source>
</evidence>
<keyword evidence="3 6" id="KW-0238">DNA-binding</keyword>
<dbReference type="AlphaFoldDB" id="A0A2T0VZJ8"/>
<sequence>MSQPAVTQSLAKLEREAGGELFDRTRHGFFLTERGALFELRLRRAMQRLDAALAEVSPRLIVTATVAQLQALIAVVDAQNFTLAARNLGLAQPTVHRAITQIEQEAARPLFERTTFGLVATRPCRDLAKAAQLAFSEFDQTEADLGEFDGREVGTIVVGSLPLSRSVVLPQALAQFRALRSMQPVTVLDGTYDDLLGGVRSGEIDFMIGALRDPLPISDVEQEQLFSDKMAILARPAHPLANNADIGLDVLAKQQWAVPRQGTPSRTQFDDLFALAHIDAPGSILECGSILLMREILQRSDMLGCISEKQAEAETLRGLLIALAVDTNWKGRPIGLTYRIGWVPTKAQALLLELVRRAAAVSDRL</sequence>
<dbReference type="EMBL" id="PVTP01000005">
    <property type="protein sequence ID" value="PRY77729.1"/>
    <property type="molecule type" value="Genomic_DNA"/>
</dbReference>
<dbReference type="GO" id="GO:0000976">
    <property type="term" value="F:transcription cis-regulatory region binding"/>
    <property type="evidence" value="ECO:0007669"/>
    <property type="project" value="TreeGrafter"/>
</dbReference>
<dbReference type="PANTHER" id="PTHR30126">
    <property type="entry name" value="HTH-TYPE TRANSCRIPTIONAL REGULATOR"/>
    <property type="match status" value="1"/>
</dbReference>
<dbReference type="InterPro" id="IPR036388">
    <property type="entry name" value="WH-like_DNA-bd_sf"/>
</dbReference>
<comment type="caution">
    <text evidence="6">The sequence shown here is derived from an EMBL/GenBank/DDBJ whole genome shotgun (WGS) entry which is preliminary data.</text>
</comment>
<evidence type="ECO:0000313" key="7">
    <source>
        <dbReference type="Proteomes" id="UP000238007"/>
    </source>
</evidence>
<accession>A0A2T0VZJ8</accession>
<name>A0A2T0VZJ8_9RHOB</name>
<evidence type="ECO:0000313" key="6">
    <source>
        <dbReference type="EMBL" id="PRY77729.1"/>
    </source>
</evidence>
<dbReference type="Gene3D" id="1.10.10.10">
    <property type="entry name" value="Winged helix-like DNA-binding domain superfamily/Winged helix DNA-binding domain"/>
    <property type="match status" value="2"/>
</dbReference>
<dbReference type="PANTHER" id="PTHR30126:SF98">
    <property type="entry name" value="HTH-TYPE TRANSCRIPTIONAL ACTIVATOR BAUR"/>
    <property type="match status" value="1"/>
</dbReference>
<organism evidence="6 7">
    <name type="scientific">Yoonia maritima</name>
    <dbReference type="NCBI Taxonomy" id="1435347"/>
    <lineage>
        <taxon>Bacteria</taxon>
        <taxon>Pseudomonadati</taxon>
        <taxon>Pseudomonadota</taxon>
        <taxon>Alphaproteobacteria</taxon>
        <taxon>Rhodobacterales</taxon>
        <taxon>Paracoccaceae</taxon>
        <taxon>Yoonia</taxon>
    </lineage>
</organism>
<gene>
    <name evidence="6" type="ORF">CLV80_105213</name>
</gene>
<dbReference type="Proteomes" id="UP000238007">
    <property type="component" value="Unassembled WGS sequence"/>
</dbReference>
<keyword evidence="4" id="KW-0804">Transcription</keyword>
<keyword evidence="7" id="KW-1185">Reference proteome</keyword>